<sequence>MFKIGTALVTGVLAAFLTVLTAVSAGARFSTAAGRSLAVFLVVTALIFLVAFFLEKQFPALFAQAQSEEIPARKEGKATQTANDKEESEGSENAGEDGEAADAQADGQEQDADFEVMEEPAAAVPRGE</sequence>
<gene>
    <name evidence="3" type="ordered locus">Selsp_1673</name>
    <name evidence="4" type="ORF">SELSPUOL_00490</name>
</gene>
<evidence type="ECO:0000313" key="4">
    <source>
        <dbReference type="EMBL" id="EEX78014.1"/>
    </source>
</evidence>
<keyword evidence="2" id="KW-0812">Transmembrane</keyword>
<keyword evidence="6" id="KW-1185">Reference proteome</keyword>
<dbReference type="STRING" id="546271.Selsp_1673"/>
<evidence type="ECO:0000313" key="6">
    <source>
        <dbReference type="Proteomes" id="UP000011124"/>
    </source>
</evidence>
<dbReference type="HOGENOM" id="CLU_1958054_0_0_9"/>
<accession>C9LSR5</accession>
<keyword evidence="2" id="KW-0472">Membrane</keyword>
<evidence type="ECO:0000256" key="1">
    <source>
        <dbReference type="SAM" id="MobiDB-lite"/>
    </source>
</evidence>
<keyword evidence="2" id="KW-1133">Transmembrane helix</keyword>
<dbReference type="Proteomes" id="UP000003505">
    <property type="component" value="Unassembled WGS sequence"/>
</dbReference>
<reference evidence="4 5" key="1">
    <citation type="submission" date="2009-09" db="EMBL/GenBank/DDBJ databases">
        <authorList>
            <person name="Weinstock G."/>
            <person name="Sodergren E."/>
            <person name="Clifton S."/>
            <person name="Fulton L."/>
            <person name="Fulton B."/>
            <person name="Courtney L."/>
            <person name="Fronick C."/>
            <person name="Harrison M."/>
            <person name="Strong C."/>
            <person name="Farmer C."/>
            <person name="Delahaunty K."/>
            <person name="Markovic C."/>
            <person name="Hall O."/>
            <person name="Minx P."/>
            <person name="Tomlinson C."/>
            <person name="Mitreva M."/>
            <person name="Nelson J."/>
            <person name="Hou S."/>
            <person name="Wollam A."/>
            <person name="Pepin K.H."/>
            <person name="Johnson M."/>
            <person name="Bhonagiri V."/>
            <person name="Nash W.E."/>
            <person name="Warren W."/>
            <person name="Chinwalla A."/>
            <person name="Mardis E.R."/>
            <person name="Wilson R.K."/>
        </authorList>
    </citation>
    <scope>NUCLEOTIDE SEQUENCE [LARGE SCALE GENOMIC DNA]</scope>
    <source>
        <strain evidence="4">ATCC 35185</strain>
        <strain evidence="5">ATCC 35185 / DSM 20758 / VPI D19B-28</strain>
    </source>
</reference>
<dbReference type="KEGG" id="ssg:Selsp_1673"/>
<evidence type="ECO:0000313" key="3">
    <source>
        <dbReference type="EMBL" id="AEC00629.1"/>
    </source>
</evidence>
<dbReference type="EMBL" id="CP002637">
    <property type="protein sequence ID" value="AEC00629.1"/>
    <property type="molecule type" value="Genomic_DNA"/>
</dbReference>
<proteinExistence type="predicted"/>
<organism evidence="4 5">
    <name type="scientific">Selenomonas sputigena (strain ATCC 35185 / DSM 20758 / CCUG 44933 / VPI D19B-28)</name>
    <dbReference type="NCBI Taxonomy" id="546271"/>
    <lineage>
        <taxon>Bacteria</taxon>
        <taxon>Bacillati</taxon>
        <taxon>Bacillota</taxon>
        <taxon>Negativicutes</taxon>
        <taxon>Selenomonadales</taxon>
        <taxon>Selenomonadaceae</taxon>
        <taxon>Selenomonas</taxon>
    </lineage>
</organism>
<feature type="transmembrane region" description="Helical" evidence="2">
    <location>
        <begin position="35"/>
        <end position="54"/>
    </location>
</feature>
<protein>
    <submittedName>
        <fullName evidence="4">Uncharacterized protein</fullName>
    </submittedName>
</protein>
<name>C9LSR5_SELS3</name>
<reference evidence="3 6" key="2">
    <citation type="submission" date="2011-04" db="EMBL/GenBank/DDBJ databases">
        <title>The complete genome of Selenomonas sputigena DSM 20758.</title>
        <authorList>
            <consortium name="US DOE Joint Genome Institute (JGI-PGF)"/>
            <person name="Lucas S."/>
            <person name="Copeland A."/>
            <person name="Lapidus A."/>
            <person name="Bruce D."/>
            <person name="Goodwin L."/>
            <person name="Pitluck S."/>
            <person name="Peters L."/>
            <person name="Kyrpides N."/>
            <person name="Mavromatis K."/>
            <person name="Ivanova N."/>
            <person name="Ovchinnikova G."/>
            <person name="Teshima H."/>
            <person name="Detter J.C."/>
            <person name="Tapia R."/>
            <person name="Han C."/>
            <person name="Land M."/>
            <person name="Hauser L."/>
            <person name="Markowitz V."/>
            <person name="Cheng J.-F."/>
            <person name="Hugenholtz P."/>
            <person name="Woyke T."/>
            <person name="Wu D."/>
            <person name="Gronow S."/>
            <person name="Wellnitz S."/>
            <person name="Schneider S."/>
            <person name="Klenk H.-P."/>
            <person name="Eisen J.A."/>
        </authorList>
    </citation>
    <scope>NUCLEOTIDE SEQUENCE [LARGE SCALE GENOMIC DNA]</scope>
    <source>
        <strain evidence="3">ATCC 35185</strain>
        <strain evidence="6">ATCC 35185 / DSM 20758 / VPI D19B-28</strain>
    </source>
</reference>
<dbReference type="AlphaFoldDB" id="C9LSR5"/>
<evidence type="ECO:0000256" key="2">
    <source>
        <dbReference type="SAM" id="Phobius"/>
    </source>
</evidence>
<feature type="compositionally biased region" description="Acidic residues" evidence="1">
    <location>
        <begin position="108"/>
        <end position="118"/>
    </location>
</feature>
<dbReference type="Proteomes" id="UP000011124">
    <property type="component" value="Chromosome"/>
</dbReference>
<evidence type="ECO:0000313" key="5">
    <source>
        <dbReference type="Proteomes" id="UP000003505"/>
    </source>
</evidence>
<feature type="compositionally biased region" description="Acidic residues" evidence="1">
    <location>
        <begin position="86"/>
        <end position="100"/>
    </location>
</feature>
<dbReference type="RefSeq" id="WP_006191340.1">
    <property type="nucleotide sequence ID" value="NC_015437.1"/>
</dbReference>
<feature type="region of interest" description="Disordered" evidence="1">
    <location>
        <begin position="69"/>
        <end position="128"/>
    </location>
</feature>
<dbReference type="EMBL" id="ACKP02000011">
    <property type="protein sequence ID" value="EEX78014.1"/>
    <property type="molecule type" value="Genomic_DNA"/>
</dbReference>